<dbReference type="InterPro" id="IPR050238">
    <property type="entry name" value="DNA_Rep/Repair_Clamp_Loader"/>
</dbReference>
<dbReference type="EMBL" id="CP116766">
    <property type="protein sequence ID" value="WCL72061.1"/>
    <property type="molecule type" value="Genomic_DNA"/>
</dbReference>
<keyword evidence="1" id="KW-0808">Transferase</keyword>
<dbReference type="NCBIfam" id="NF006430">
    <property type="entry name" value="PRK08699.1"/>
    <property type="match status" value="1"/>
</dbReference>
<gene>
    <name evidence="1" type="ORF">PJU73_02800</name>
</gene>
<dbReference type="Proteomes" id="UP001221268">
    <property type="component" value="Chromosome"/>
</dbReference>
<dbReference type="PANTHER" id="PTHR11669">
    <property type="entry name" value="REPLICATION FACTOR C / DNA POLYMERASE III GAMMA-TAU SUBUNIT"/>
    <property type="match status" value="1"/>
</dbReference>
<evidence type="ECO:0000313" key="2">
    <source>
        <dbReference type="Proteomes" id="UP001221268"/>
    </source>
</evidence>
<keyword evidence="2" id="KW-1185">Reference proteome</keyword>
<dbReference type="InterPro" id="IPR027417">
    <property type="entry name" value="P-loop_NTPase"/>
</dbReference>
<protein>
    <submittedName>
        <fullName evidence="1">DNA polymerase III subunit delta</fullName>
        <ecNumber evidence="1">2.7.7.7</ecNumber>
    </submittedName>
</protein>
<sequence>MIYPWHEQAWRQLAEHWHSRPNAWLIAGRENTGKTAFARHLAQALLCESPDSRHQACGHCPSCHLFAQGGHPDFYELAPEAAEGETAARKLQQIKIDAVRDVVDKLYLSAVRGGLRVILIHPAESMNTQAANALLKVLEEPPQDVVFLLVCHARDKLLPTVKSRCRQLLLPAPDYAQALAFLQAQGVDNAAAKLAFHSGAPLFETDEFSDGLRAGLLDLLAQPRLLAILDYAAEFDKHKQPLAAGIDWLQKWLLDVGLAQQNMPPLYYPDYADAGRQVAGRTRPDKLFRLMDTLNKLAPYGRHTLNVRMQMESLLIDYLAFWQNK</sequence>
<dbReference type="Pfam" id="PF13177">
    <property type="entry name" value="DNA_pol3_delta2"/>
    <property type="match status" value="1"/>
</dbReference>
<proteinExistence type="predicted"/>
<reference evidence="1 2" key="1">
    <citation type="submission" date="2023-01" db="EMBL/GenBank/DDBJ databases">
        <authorList>
            <person name="Yang C."/>
        </authorList>
    </citation>
    <scope>NUCLEOTIDE SEQUENCE [LARGE SCALE GENOMIC DNA]</scope>
    <source>
        <strain evidence="1 2">ZJ106</strain>
    </source>
</reference>
<dbReference type="PANTHER" id="PTHR11669:SF8">
    <property type="entry name" value="DNA POLYMERASE III SUBUNIT DELTA"/>
    <property type="match status" value="1"/>
</dbReference>
<evidence type="ECO:0000313" key="1">
    <source>
        <dbReference type="EMBL" id="WCL72061.1"/>
    </source>
</evidence>
<dbReference type="GO" id="GO:0003887">
    <property type="term" value="F:DNA-directed DNA polymerase activity"/>
    <property type="evidence" value="ECO:0007669"/>
    <property type="project" value="UniProtKB-EC"/>
</dbReference>
<dbReference type="Gene3D" id="3.40.50.300">
    <property type="entry name" value="P-loop containing nucleotide triphosphate hydrolases"/>
    <property type="match status" value="1"/>
</dbReference>
<dbReference type="SUPFAM" id="SSF52540">
    <property type="entry name" value="P-loop containing nucleoside triphosphate hydrolases"/>
    <property type="match status" value="1"/>
</dbReference>
<keyword evidence="1" id="KW-0548">Nucleotidyltransferase</keyword>
<dbReference type="EC" id="2.7.7.7" evidence="1"/>
<name>A0ABY7RKI7_9NEIS</name>
<organism evidence="1 2">
    <name type="scientific">Neisseria lisongii</name>
    <dbReference type="NCBI Taxonomy" id="2912188"/>
    <lineage>
        <taxon>Bacteria</taxon>
        <taxon>Pseudomonadati</taxon>
        <taxon>Pseudomonadota</taxon>
        <taxon>Betaproteobacteria</taxon>
        <taxon>Neisseriales</taxon>
        <taxon>Neisseriaceae</taxon>
        <taxon>Neisseria</taxon>
    </lineage>
</organism>
<dbReference type="NCBIfam" id="TIGR00678">
    <property type="entry name" value="holB"/>
    <property type="match status" value="1"/>
</dbReference>
<dbReference type="InterPro" id="IPR004622">
    <property type="entry name" value="DNA_pol_HolB"/>
</dbReference>
<accession>A0ABY7RKI7</accession>
<dbReference type="RefSeq" id="WP_237090925.1">
    <property type="nucleotide sequence ID" value="NZ_CP116766.1"/>
</dbReference>